<dbReference type="Gene3D" id="1.10.260.40">
    <property type="entry name" value="lambda repressor-like DNA-binding domains"/>
    <property type="match status" value="1"/>
</dbReference>
<evidence type="ECO:0000259" key="4">
    <source>
        <dbReference type="PROSITE" id="PS51500"/>
    </source>
</evidence>
<dbReference type="PROSITE" id="PS50943">
    <property type="entry name" value="HTH_CROC1"/>
    <property type="match status" value="1"/>
</dbReference>
<dbReference type="RefSeq" id="WP_120745886.1">
    <property type="nucleotide sequence ID" value="NZ_RBAH01000002.1"/>
</dbReference>
<comment type="caution">
    <text evidence="5">The sequence shown here is derived from an EMBL/GenBank/DDBJ whole genome shotgun (WGS) entry which is preliminary data.</text>
</comment>
<evidence type="ECO:0000313" key="6">
    <source>
        <dbReference type="Proteomes" id="UP000282311"/>
    </source>
</evidence>
<gene>
    <name evidence="5" type="ORF">D7M11_04065</name>
</gene>
<dbReference type="PANTHER" id="PTHR46797:SF13">
    <property type="entry name" value="HTH-TYPE TRANSCRIPTIONAL REGULATOR SINR"/>
    <property type="match status" value="1"/>
</dbReference>
<dbReference type="SUPFAM" id="SSF47413">
    <property type="entry name" value="lambda repressor-like DNA-binding domains"/>
    <property type="match status" value="1"/>
</dbReference>
<evidence type="ECO:0000259" key="3">
    <source>
        <dbReference type="PROSITE" id="PS50943"/>
    </source>
</evidence>
<evidence type="ECO:0000256" key="2">
    <source>
        <dbReference type="SAM" id="MobiDB-lite"/>
    </source>
</evidence>
<evidence type="ECO:0000313" key="5">
    <source>
        <dbReference type="EMBL" id="RKN86194.1"/>
    </source>
</evidence>
<dbReference type="Pfam" id="PF08671">
    <property type="entry name" value="SinI"/>
    <property type="match status" value="1"/>
</dbReference>
<dbReference type="GO" id="GO:0046983">
    <property type="term" value="F:protein dimerization activity"/>
    <property type="evidence" value="ECO:0007669"/>
    <property type="project" value="InterPro"/>
</dbReference>
<proteinExistence type="predicted"/>
<feature type="domain" description="HTH cro/C1-type" evidence="3">
    <location>
        <begin position="6"/>
        <end position="61"/>
    </location>
</feature>
<dbReference type="Proteomes" id="UP000282311">
    <property type="component" value="Unassembled WGS sequence"/>
</dbReference>
<dbReference type="OrthoDB" id="1859224at2"/>
<dbReference type="InterPro" id="IPR050807">
    <property type="entry name" value="TransReg_Diox_bact_type"/>
</dbReference>
<dbReference type="SMART" id="SM00530">
    <property type="entry name" value="HTH_XRE"/>
    <property type="match status" value="1"/>
</dbReference>
<dbReference type="InterPro" id="IPR001387">
    <property type="entry name" value="Cro/C1-type_HTH"/>
</dbReference>
<feature type="domain" description="Sin" evidence="4">
    <location>
        <begin position="70"/>
        <end position="108"/>
    </location>
</feature>
<feature type="compositionally biased region" description="Basic and acidic residues" evidence="2">
    <location>
        <begin position="72"/>
        <end position="81"/>
    </location>
</feature>
<evidence type="ECO:0000256" key="1">
    <source>
        <dbReference type="ARBA" id="ARBA00023125"/>
    </source>
</evidence>
<dbReference type="PROSITE" id="PS51500">
    <property type="entry name" value="SIN"/>
    <property type="match status" value="1"/>
</dbReference>
<dbReference type="GO" id="GO:0003700">
    <property type="term" value="F:DNA-binding transcription factor activity"/>
    <property type="evidence" value="ECO:0007669"/>
    <property type="project" value="TreeGrafter"/>
</dbReference>
<dbReference type="SUPFAM" id="SSF47406">
    <property type="entry name" value="SinR repressor dimerisation domain-like"/>
    <property type="match status" value="1"/>
</dbReference>
<protein>
    <submittedName>
        <fullName evidence="5">Helix-turn-helix domain-containing protein</fullName>
    </submittedName>
</protein>
<dbReference type="InterPro" id="IPR010982">
    <property type="entry name" value="Lambda_DNA-bd_dom_sf"/>
</dbReference>
<dbReference type="CDD" id="cd00093">
    <property type="entry name" value="HTH_XRE"/>
    <property type="match status" value="1"/>
</dbReference>
<dbReference type="PANTHER" id="PTHR46797">
    <property type="entry name" value="HTH-TYPE TRANSCRIPTIONAL REGULATOR"/>
    <property type="match status" value="1"/>
</dbReference>
<reference evidence="5 6" key="1">
    <citation type="journal article" date="2007" name="Int. J. Syst. Evol. Microbiol.">
        <title>Paenibacillus ginsengarvi sp. nov., isolated from soil from ginseng cultivation.</title>
        <authorList>
            <person name="Yoon M.H."/>
            <person name="Ten L.N."/>
            <person name="Im W.T."/>
        </authorList>
    </citation>
    <scope>NUCLEOTIDE SEQUENCE [LARGE SCALE GENOMIC DNA]</scope>
    <source>
        <strain evidence="5 6">KCTC 13059</strain>
    </source>
</reference>
<feature type="region of interest" description="Disordered" evidence="2">
    <location>
        <begin position="60"/>
        <end position="81"/>
    </location>
</feature>
<sequence length="118" mass="13636">MIGQRVKQLRAEKGLSLNELAERAGVAKSYLSSIERDIQTNPSIHFLEKISKVLDVPMQTFLPPAPPNPSESRNEEQELDPEWTKLVREAMESGVTKEQFLEFLEFNKWRTKQVKHKS</sequence>
<dbReference type="InterPro" id="IPR036281">
    <property type="entry name" value="SinR/SinI_dimer_dom_sf"/>
</dbReference>
<dbReference type="EMBL" id="RBAH01000002">
    <property type="protein sequence ID" value="RKN86194.1"/>
    <property type="molecule type" value="Genomic_DNA"/>
</dbReference>
<dbReference type="AlphaFoldDB" id="A0A3B0CPD1"/>
<organism evidence="5 6">
    <name type="scientific">Paenibacillus ginsengarvi</name>
    <dbReference type="NCBI Taxonomy" id="400777"/>
    <lineage>
        <taxon>Bacteria</taxon>
        <taxon>Bacillati</taxon>
        <taxon>Bacillota</taxon>
        <taxon>Bacilli</taxon>
        <taxon>Bacillales</taxon>
        <taxon>Paenibacillaceae</taxon>
        <taxon>Paenibacillus</taxon>
    </lineage>
</organism>
<dbReference type="GO" id="GO:0005829">
    <property type="term" value="C:cytosol"/>
    <property type="evidence" value="ECO:0007669"/>
    <property type="project" value="TreeGrafter"/>
</dbReference>
<keyword evidence="1" id="KW-0238">DNA-binding</keyword>
<dbReference type="Pfam" id="PF01381">
    <property type="entry name" value="HTH_3"/>
    <property type="match status" value="1"/>
</dbReference>
<accession>A0A3B0CPD1</accession>
<name>A0A3B0CPD1_9BACL</name>
<dbReference type="GO" id="GO:0003677">
    <property type="term" value="F:DNA binding"/>
    <property type="evidence" value="ECO:0007669"/>
    <property type="project" value="UniProtKB-KW"/>
</dbReference>
<dbReference type="InterPro" id="IPR010981">
    <property type="entry name" value="SinR/SinI_dimer_dom"/>
</dbReference>
<keyword evidence="6" id="KW-1185">Reference proteome</keyword>